<gene>
    <name evidence="1" type="ORF">OWV82_014134</name>
</gene>
<protein>
    <submittedName>
        <fullName evidence="1">Avr9/Cf-9 rapidly elicited protein</fullName>
    </submittedName>
</protein>
<comment type="caution">
    <text evidence="1">The sequence shown here is derived from an EMBL/GenBank/DDBJ whole genome shotgun (WGS) entry which is preliminary data.</text>
</comment>
<keyword evidence="2" id="KW-1185">Reference proteome</keyword>
<evidence type="ECO:0000313" key="2">
    <source>
        <dbReference type="Proteomes" id="UP001164539"/>
    </source>
</evidence>
<sequence length="80" mass="8964">MNSMFSSFDAFSAEFLGQKVKASFVSKAKKANYNTQQQQSQDSTKVVAKKQESQSSTNKKMPRFAPELDGINCFETLVPF</sequence>
<name>A0ACC1XNA2_MELAZ</name>
<evidence type="ECO:0000313" key="1">
    <source>
        <dbReference type="EMBL" id="KAJ4711780.1"/>
    </source>
</evidence>
<proteinExistence type="predicted"/>
<accession>A0ACC1XNA2</accession>
<reference evidence="1 2" key="1">
    <citation type="journal article" date="2023" name="Science">
        <title>Complex scaffold remodeling in plant triterpene biosynthesis.</title>
        <authorList>
            <person name="De La Pena R."/>
            <person name="Hodgson H."/>
            <person name="Liu J.C."/>
            <person name="Stephenson M.J."/>
            <person name="Martin A.C."/>
            <person name="Owen C."/>
            <person name="Harkess A."/>
            <person name="Leebens-Mack J."/>
            <person name="Jimenez L.E."/>
            <person name="Osbourn A."/>
            <person name="Sattely E.S."/>
        </authorList>
    </citation>
    <scope>NUCLEOTIDE SEQUENCE [LARGE SCALE GENOMIC DNA]</scope>
    <source>
        <strain evidence="2">cv. JPN11</strain>
        <tissue evidence="1">Leaf</tissue>
    </source>
</reference>
<dbReference type="Proteomes" id="UP001164539">
    <property type="component" value="Chromosome 8"/>
</dbReference>
<organism evidence="1 2">
    <name type="scientific">Melia azedarach</name>
    <name type="common">Chinaberry tree</name>
    <dbReference type="NCBI Taxonomy" id="155640"/>
    <lineage>
        <taxon>Eukaryota</taxon>
        <taxon>Viridiplantae</taxon>
        <taxon>Streptophyta</taxon>
        <taxon>Embryophyta</taxon>
        <taxon>Tracheophyta</taxon>
        <taxon>Spermatophyta</taxon>
        <taxon>Magnoliopsida</taxon>
        <taxon>eudicotyledons</taxon>
        <taxon>Gunneridae</taxon>
        <taxon>Pentapetalae</taxon>
        <taxon>rosids</taxon>
        <taxon>malvids</taxon>
        <taxon>Sapindales</taxon>
        <taxon>Meliaceae</taxon>
        <taxon>Melia</taxon>
    </lineage>
</organism>
<dbReference type="EMBL" id="CM051401">
    <property type="protein sequence ID" value="KAJ4711780.1"/>
    <property type="molecule type" value="Genomic_DNA"/>
</dbReference>